<name>A0A3D9I587_9BACL</name>
<feature type="region of interest" description="Disordered" evidence="1">
    <location>
        <begin position="703"/>
        <end position="722"/>
    </location>
</feature>
<feature type="region of interest" description="Disordered" evidence="1">
    <location>
        <begin position="790"/>
        <end position="853"/>
    </location>
</feature>
<feature type="compositionally biased region" description="Polar residues" evidence="1">
    <location>
        <begin position="980"/>
        <end position="994"/>
    </location>
</feature>
<dbReference type="EMBL" id="QRDY01000012">
    <property type="protein sequence ID" value="RED56795.1"/>
    <property type="molecule type" value="Genomic_DNA"/>
</dbReference>
<proteinExistence type="predicted"/>
<feature type="compositionally biased region" description="Polar residues" evidence="1">
    <location>
        <begin position="803"/>
        <end position="812"/>
    </location>
</feature>
<feature type="region of interest" description="Disordered" evidence="1">
    <location>
        <begin position="203"/>
        <end position="263"/>
    </location>
</feature>
<reference evidence="2 3" key="1">
    <citation type="submission" date="2018-07" db="EMBL/GenBank/DDBJ databases">
        <title>Genomic Encyclopedia of Type Strains, Phase III (KMG-III): the genomes of soil and plant-associated and newly described type strains.</title>
        <authorList>
            <person name="Whitman W."/>
        </authorList>
    </citation>
    <scope>NUCLEOTIDE SEQUENCE [LARGE SCALE GENOMIC DNA]</scope>
    <source>
        <strain evidence="2 3">CECT 8236</strain>
    </source>
</reference>
<feature type="region of interest" description="Disordered" evidence="1">
    <location>
        <begin position="1172"/>
        <end position="1213"/>
    </location>
</feature>
<protein>
    <submittedName>
        <fullName evidence="2">Uncharacterized protein</fullName>
    </submittedName>
</protein>
<feature type="compositionally biased region" description="Polar residues" evidence="1">
    <location>
        <begin position="285"/>
        <end position="304"/>
    </location>
</feature>
<evidence type="ECO:0000313" key="3">
    <source>
        <dbReference type="Proteomes" id="UP000256869"/>
    </source>
</evidence>
<evidence type="ECO:0000313" key="2">
    <source>
        <dbReference type="EMBL" id="RED56795.1"/>
    </source>
</evidence>
<evidence type="ECO:0000256" key="1">
    <source>
        <dbReference type="SAM" id="MobiDB-lite"/>
    </source>
</evidence>
<feature type="compositionally biased region" description="Basic and acidic residues" evidence="1">
    <location>
        <begin position="873"/>
        <end position="889"/>
    </location>
</feature>
<dbReference type="RefSeq" id="WP_115994293.1">
    <property type="nucleotide sequence ID" value="NZ_QRDY01000012.1"/>
</dbReference>
<feature type="compositionally biased region" description="Polar residues" evidence="1">
    <location>
        <begin position="217"/>
        <end position="255"/>
    </location>
</feature>
<organism evidence="2 3">
    <name type="scientific">Cohnella lupini</name>
    <dbReference type="NCBI Taxonomy" id="1294267"/>
    <lineage>
        <taxon>Bacteria</taxon>
        <taxon>Bacillati</taxon>
        <taxon>Bacillota</taxon>
        <taxon>Bacilli</taxon>
        <taxon>Bacillales</taxon>
        <taxon>Paenibacillaceae</taxon>
        <taxon>Cohnella</taxon>
    </lineage>
</organism>
<keyword evidence="3" id="KW-1185">Reference proteome</keyword>
<feature type="compositionally biased region" description="Low complexity" evidence="1">
    <location>
        <begin position="928"/>
        <end position="939"/>
    </location>
</feature>
<dbReference type="AlphaFoldDB" id="A0A3D9I587"/>
<feature type="compositionally biased region" description="Polar residues" evidence="1">
    <location>
        <begin position="834"/>
        <end position="853"/>
    </location>
</feature>
<dbReference type="OrthoDB" id="2667333at2"/>
<feature type="region of interest" description="Disordered" evidence="1">
    <location>
        <begin position="281"/>
        <end position="304"/>
    </location>
</feature>
<comment type="caution">
    <text evidence="2">The sequence shown here is derived from an EMBL/GenBank/DDBJ whole genome shotgun (WGS) entry which is preliminary data.</text>
</comment>
<feature type="compositionally biased region" description="Polar residues" evidence="1">
    <location>
        <begin position="1052"/>
        <end position="1073"/>
    </location>
</feature>
<gene>
    <name evidence="2" type="ORF">DFP95_11286</name>
</gene>
<feature type="region of interest" description="Disordered" evidence="1">
    <location>
        <begin position="873"/>
        <end position="945"/>
    </location>
</feature>
<sequence length="1258" mass="138628">MRRIIEWNKPAANLKVTHEWFANTISGKYGPIRRGVKSGSPLIFRVASKEGRKAVRNPFPRSLYNATQAPIHKPAVAPIVTVKETRTVDRERVVEKERIVEREIVVEKRIVVEREKIVEREKVVDRDKAVDRDRIVERNRIVERDKPVDRERIVERDKPVDRERIVERDKPVDRDRIVERRIVELREVDRIILEQRRLREQAINGPSPVQAERASHPRSSGQVDASSKSIRKSVANTNTNAGPNRQNSDNVNSPMNPLKEPQANEGFDMAITGVGDETRLRQAQAPESTDSQSVETAGLSSRRNNGKNALAKRIASNVAWPIIATANIVFRRIGNARKTDIRTSKSLPQRDVVKKPKLSPLPILEQATGLAPRNKGVADSANVILINRKLNLRRIQAENATKAMEAGAGARSYRLSQAGNPGRMLAEGEISQKYPAINHEVRSLSVPPVMEPEILEAYTATVASGTFSILASSDRKQVEWKLYKPLIETGDKLSGDTVSLKESAPLRLILRRIADQEKASMAKREGNNRGIVREGNTQSLLTGDILSEINPYLQRTESELRLRPGSLKLSPRMIKISLGAEQTESVANQARHNRENTERHSEIGYLNGERTRRNEVSASEIPRTFEPTGPVMARYVRQTNREAIPFVQRKDMRTLLKSMDSKQKPESSLPISSIQYRLAQRAIELRDQPKKAFLLRKSAELAQRSRKVPDNNGTDPRSPAEGNVLAAPGIIGEMASRIAGLIKATPSNITARARSIGNTAASNRTPVLLQRMAAKSVPDSIKLHRMNKRNRSIGTNLPLKPDLQSSPTATSNARERNIHSSASILGNGIDQRTKFTYPTPSSMLSGKPTPTLSGTPTSMLSGAVKETVLDVSKRPGIDDGKSGMIHRSEASPQITEEVQLSTKPTSHNGNVLNAEPSSPLRDETIGTESSPESSSEAAAVPGVWRSQGVRTPSRLIRRMPSSILPMSATIRTTIRRNENNPKNSRQSSQGSLAQTEARYPATIRSGATSTRSLGRISSDGEEAAVWSAPSARAQLVRRSPRPANGSFERGRIQSTDSSMANNETRSAESQSPAVRSGVVVPLVQSSRRVRTDDRPSAPGASMSASNTRQLVRRNVMPIGQHRPISPTRTTIPGTPSHDEPLQGTPVILQPSVKFSYALTAAKGARGSEAPIVTASEGTAGEHSQTPSMDLRRNAREAAPAEQAPSSMATAETPVQEINQEQLQRAISALPQLDPDQLADQVYKSLMKRMKFEQRLRGF</sequence>
<feature type="compositionally biased region" description="Polar residues" evidence="1">
    <location>
        <begin position="890"/>
        <end position="911"/>
    </location>
</feature>
<feature type="region of interest" description="Disordered" evidence="1">
    <location>
        <begin position="1120"/>
        <end position="1139"/>
    </location>
</feature>
<dbReference type="Proteomes" id="UP000256869">
    <property type="component" value="Unassembled WGS sequence"/>
</dbReference>
<feature type="region of interest" description="Disordered" evidence="1">
    <location>
        <begin position="975"/>
        <end position="1108"/>
    </location>
</feature>
<accession>A0A3D9I587</accession>